<dbReference type="RefSeq" id="WP_101640822.1">
    <property type="nucleotide sequence ID" value="NZ_PGUY01000017.1"/>
</dbReference>
<dbReference type="GO" id="GO:0016787">
    <property type="term" value="F:hydrolase activity"/>
    <property type="evidence" value="ECO:0007669"/>
    <property type="project" value="UniProtKB-KW"/>
</dbReference>
<name>A0A2N5M8S6_9BACI</name>
<reference evidence="5 6" key="1">
    <citation type="submission" date="2017-11" db="EMBL/GenBank/DDBJ databases">
        <title>Comparitive Functional Genomics of Dry Heat Resistant strains isolated from the Viking Spacecraft.</title>
        <authorList>
            <person name="Seuylemezian A."/>
            <person name="Cooper K."/>
            <person name="Vaishampayan P."/>
        </authorList>
    </citation>
    <scope>NUCLEOTIDE SEQUENCE [LARGE SCALE GENOMIC DNA]</scope>
    <source>
        <strain evidence="5 6">V1-29</strain>
    </source>
</reference>
<dbReference type="EMBL" id="PGUY01000017">
    <property type="protein sequence ID" value="PLT30756.1"/>
    <property type="molecule type" value="Genomic_DNA"/>
</dbReference>
<dbReference type="Proteomes" id="UP000234748">
    <property type="component" value="Unassembled WGS sequence"/>
</dbReference>
<dbReference type="PANTHER" id="PTHR34698">
    <property type="entry name" value="5-OXOPROLINASE SUBUNIT B"/>
    <property type="match status" value="1"/>
</dbReference>
<evidence type="ECO:0000313" key="5">
    <source>
        <dbReference type="EMBL" id="PLT30756.1"/>
    </source>
</evidence>
<keyword evidence="1" id="KW-0547">Nucleotide-binding</keyword>
<evidence type="ECO:0000256" key="3">
    <source>
        <dbReference type="ARBA" id="ARBA00022840"/>
    </source>
</evidence>
<protein>
    <submittedName>
        <fullName evidence="5">Kinase inhibitor</fullName>
    </submittedName>
</protein>
<feature type="domain" description="Carboxyltransferase" evidence="4">
    <location>
        <begin position="3"/>
        <end position="214"/>
    </location>
</feature>
<dbReference type="InterPro" id="IPR003833">
    <property type="entry name" value="CT_C_D"/>
</dbReference>
<dbReference type="InterPro" id="IPR010016">
    <property type="entry name" value="PxpB"/>
</dbReference>
<evidence type="ECO:0000313" key="6">
    <source>
        <dbReference type="Proteomes" id="UP000234748"/>
    </source>
</evidence>
<dbReference type="NCBIfam" id="TIGR00370">
    <property type="entry name" value="5-oxoprolinase subunit PxpB"/>
    <property type="match status" value="1"/>
</dbReference>
<keyword evidence="6" id="KW-1185">Reference proteome</keyword>
<dbReference type="Gene3D" id="3.30.1360.40">
    <property type="match status" value="1"/>
</dbReference>
<dbReference type="GO" id="GO:0005524">
    <property type="term" value="F:ATP binding"/>
    <property type="evidence" value="ECO:0007669"/>
    <property type="project" value="UniProtKB-KW"/>
</dbReference>
<keyword evidence="2" id="KW-0378">Hydrolase</keyword>
<comment type="caution">
    <text evidence="5">The sequence shown here is derived from an EMBL/GenBank/DDBJ whole genome shotgun (WGS) entry which is preliminary data.</text>
</comment>
<proteinExistence type="predicted"/>
<dbReference type="SUPFAM" id="SSF160467">
    <property type="entry name" value="PH0987 N-terminal domain-like"/>
    <property type="match status" value="1"/>
</dbReference>
<dbReference type="SMART" id="SM00796">
    <property type="entry name" value="AHS1"/>
    <property type="match status" value="1"/>
</dbReference>
<evidence type="ECO:0000259" key="4">
    <source>
        <dbReference type="SMART" id="SM00796"/>
    </source>
</evidence>
<keyword evidence="3" id="KW-0067">ATP-binding</keyword>
<accession>A0A2N5M8S6</accession>
<evidence type="ECO:0000256" key="2">
    <source>
        <dbReference type="ARBA" id="ARBA00022801"/>
    </source>
</evidence>
<dbReference type="SUPFAM" id="SSF50891">
    <property type="entry name" value="Cyclophilin-like"/>
    <property type="match status" value="1"/>
</dbReference>
<gene>
    <name evidence="5" type="ORF">CUU66_06280</name>
</gene>
<dbReference type="OrthoDB" id="9778567at2"/>
<dbReference type="PANTHER" id="PTHR34698:SF2">
    <property type="entry name" value="5-OXOPROLINASE SUBUNIT B"/>
    <property type="match status" value="1"/>
</dbReference>
<dbReference type="Gene3D" id="2.40.100.10">
    <property type="entry name" value="Cyclophilin-like"/>
    <property type="match status" value="1"/>
</dbReference>
<dbReference type="InterPro" id="IPR029000">
    <property type="entry name" value="Cyclophilin-like_dom_sf"/>
</dbReference>
<sequence>MKVRLHPLGDNAIIIEFGEEITIDIHKKVQRVSSLLENHSAQWMIEFIPAFSTVTVFYDPLLVSSLTKQDRLPPYKWVCNELQRFLSSATIEETPAPRVVEIPVCYGGEFGPDLEFVAEHNGLTPEKVIDIHADGDYIVYMIGFAPGFPYLGGMPETIAAPRRESPRFKIPPRTVGIAGRQTGIYPIETPGGWRLIGRTPLPLFRPDQNIPSLLRAGDKIKFKPISLEEYKSLEEESQ</sequence>
<dbReference type="AlphaFoldDB" id="A0A2N5M8S6"/>
<dbReference type="Pfam" id="PF02682">
    <property type="entry name" value="CT_C_D"/>
    <property type="match status" value="1"/>
</dbReference>
<evidence type="ECO:0000256" key="1">
    <source>
        <dbReference type="ARBA" id="ARBA00022741"/>
    </source>
</evidence>
<organism evidence="5 6">
    <name type="scientific">Peribacillus deserti</name>
    <dbReference type="NCBI Taxonomy" id="673318"/>
    <lineage>
        <taxon>Bacteria</taxon>
        <taxon>Bacillati</taxon>
        <taxon>Bacillota</taxon>
        <taxon>Bacilli</taxon>
        <taxon>Bacillales</taxon>
        <taxon>Bacillaceae</taxon>
        <taxon>Peribacillus</taxon>
    </lineage>
</organism>